<dbReference type="Gene3D" id="3.90.1150.10">
    <property type="entry name" value="Aspartate Aminotransferase, domain 1"/>
    <property type="match status" value="1"/>
</dbReference>
<dbReference type="PANTHER" id="PTHR46383">
    <property type="entry name" value="ASPARTATE AMINOTRANSFERASE"/>
    <property type="match status" value="1"/>
</dbReference>
<sequence>MSSIEDKFSKLGAEFAPGQEVRQNVDSLSVNIDKIPGTPVDFSHGDIDAHEPIPGTKDAFNQGVELGGAQAYTEYRGSLDIREDLAAKLTDFSGWRMEADKNLLITPGTQGALFLAMGALVSRGDKVAIVEPDYFANRKLVHFFDGELVPVQLNYFDTNKEAGLDLNELETAFKNGVKTFLFSNPNNPTGVIYSQDEIKKIAALAEKYGVSVIIDELYSRQLFDERDYAHLIADKNINSENVITIIGPSKTESLSGYRLGVAFGSRTIIERMEKLQAIVSLRASGYNQAVLKLWFNEPSGWMKNRIESHQAIRDDLVKVLNEADGFKVRPTEAGSYLFPEIPAIKVPLGDFVKALRVQAGVTVTPGTEFGPGFENSFRVNFSQNHQAAVDAMKRIIQVVEALRK</sequence>
<evidence type="ECO:0000256" key="4">
    <source>
        <dbReference type="ARBA" id="ARBA00022679"/>
    </source>
</evidence>
<dbReference type="InterPro" id="IPR015424">
    <property type="entry name" value="PyrdxlP-dep_Trfase"/>
</dbReference>
<evidence type="ECO:0000259" key="6">
    <source>
        <dbReference type="Pfam" id="PF00155"/>
    </source>
</evidence>
<comment type="cofactor">
    <cofactor evidence="1">
        <name>pyridoxal 5'-phosphate</name>
        <dbReference type="ChEBI" id="CHEBI:597326"/>
    </cofactor>
</comment>
<proteinExistence type="inferred from homology"/>
<dbReference type="NCBIfam" id="NF004854">
    <property type="entry name" value="PRK06207.1"/>
    <property type="match status" value="1"/>
</dbReference>
<evidence type="ECO:0000256" key="2">
    <source>
        <dbReference type="ARBA" id="ARBA00007441"/>
    </source>
</evidence>
<evidence type="ECO:0000313" key="7">
    <source>
        <dbReference type="EMBL" id="CAD2075200.1"/>
    </source>
</evidence>
<dbReference type="Gene3D" id="3.40.640.10">
    <property type="entry name" value="Type I PLP-dependent aspartate aminotransferase-like (Major domain)"/>
    <property type="match status" value="1"/>
</dbReference>
<keyword evidence="8" id="KW-1185">Reference proteome</keyword>
<name>A0A6V7RDM1_9STAP</name>
<evidence type="ECO:0000256" key="1">
    <source>
        <dbReference type="ARBA" id="ARBA00001933"/>
    </source>
</evidence>
<comment type="similarity">
    <text evidence="2">Belongs to the class-I pyridoxal-phosphate-dependent aminotransferase family.</text>
</comment>
<dbReference type="GO" id="GO:0008483">
    <property type="term" value="F:transaminase activity"/>
    <property type="evidence" value="ECO:0007669"/>
    <property type="project" value="UniProtKB-KW"/>
</dbReference>
<dbReference type="Pfam" id="PF00155">
    <property type="entry name" value="Aminotran_1_2"/>
    <property type="match status" value="1"/>
</dbReference>
<keyword evidence="3 7" id="KW-0032">Aminotransferase</keyword>
<keyword evidence="5" id="KW-0663">Pyridoxal phosphate</keyword>
<dbReference type="Proteomes" id="UP000589351">
    <property type="component" value="Unassembled WGS sequence"/>
</dbReference>
<accession>A0A6V7RDM1</accession>
<dbReference type="GO" id="GO:0006520">
    <property type="term" value="P:amino acid metabolic process"/>
    <property type="evidence" value="ECO:0007669"/>
    <property type="project" value="InterPro"/>
</dbReference>
<dbReference type="AlphaFoldDB" id="A0A6V7RDM1"/>
<gene>
    <name evidence="7" type="primary">aspC</name>
    <name evidence="7" type="ORF">JEODO184_00800</name>
</gene>
<evidence type="ECO:0000313" key="8">
    <source>
        <dbReference type="Proteomes" id="UP000589351"/>
    </source>
</evidence>
<dbReference type="EMBL" id="CAJEWD010000006">
    <property type="protein sequence ID" value="CAD2075200.1"/>
    <property type="molecule type" value="Genomic_DNA"/>
</dbReference>
<dbReference type="CDD" id="cd00609">
    <property type="entry name" value="AAT_like"/>
    <property type="match status" value="1"/>
</dbReference>
<dbReference type="RefSeq" id="WP_185125336.1">
    <property type="nucleotide sequence ID" value="NZ_CAJEWD010000006.1"/>
</dbReference>
<dbReference type="SUPFAM" id="SSF53383">
    <property type="entry name" value="PLP-dependent transferases"/>
    <property type="match status" value="1"/>
</dbReference>
<protein>
    <submittedName>
        <fullName evidence="7">Aspartate aminotransferase</fullName>
    </submittedName>
</protein>
<keyword evidence="4 7" id="KW-0808">Transferase</keyword>
<dbReference type="InterPro" id="IPR050596">
    <property type="entry name" value="AspAT/PAT-like"/>
</dbReference>
<comment type="caution">
    <text evidence="7">The sequence shown here is derived from an EMBL/GenBank/DDBJ whole genome shotgun (WGS) entry which is preliminary data.</text>
</comment>
<dbReference type="InterPro" id="IPR015422">
    <property type="entry name" value="PyrdxlP-dep_Trfase_small"/>
</dbReference>
<reference evidence="7 8" key="1">
    <citation type="submission" date="2020-07" db="EMBL/GenBank/DDBJ databases">
        <authorList>
            <person name="Criscuolo A."/>
        </authorList>
    </citation>
    <scope>NUCLEOTIDE SEQUENCE [LARGE SCALE GENOMIC DNA]</scope>
    <source>
        <strain evidence="7">CIP111649</strain>
    </source>
</reference>
<dbReference type="InterPro" id="IPR004839">
    <property type="entry name" value="Aminotransferase_I/II_large"/>
</dbReference>
<evidence type="ECO:0000256" key="3">
    <source>
        <dbReference type="ARBA" id="ARBA00022576"/>
    </source>
</evidence>
<dbReference type="GO" id="GO:0030170">
    <property type="term" value="F:pyridoxal phosphate binding"/>
    <property type="evidence" value="ECO:0007669"/>
    <property type="project" value="InterPro"/>
</dbReference>
<evidence type="ECO:0000256" key="5">
    <source>
        <dbReference type="ARBA" id="ARBA00022898"/>
    </source>
</evidence>
<feature type="domain" description="Aminotransferase class I/classII large" evidence="6">
    <location>
        <begin position="42"/>
        <end position="383"/>
    </location>
</feature>
<dbReference type="PANTHER" id="PTHR46383:SF1">
    <property type="entry name" value="ASPARTATE AMINOTRANSFERASE"/>
    <property type="match status" value="1"/>
</dbReference>
<dbReference type="InterPro" id="IPR015421">
    <property type="entry name" value="PyrdxlP-dep_Trfase_major"/>
</dbReference>
<organism evidence="7 8">
    <name type="scientific">Jeotgalicoccus meleagridis</name>
    <dbReference type="NCBI Taxonomy" id="2759181"/>
    <lineage>
        <taxon>Bacteria</taxon>
        <taxon>Bacillati</taxon>
        <taxon>Bacillota</taxon>
        <taxon>Bacilli</taxon>
        <taxon>Bacillales</taxon>
        <taxon>Staphylococcaceae</taxon>
        <taxon>Jeotgalicoccus</taxon>
    </lineage>
</organism>